<comment type="caution">
    <text evidence="2">The sequence shown here is derived from an EMBL/GenBank/DDBJ whole genome shotgun (WGS) entry which is preliminary data.</text>
</comment>
<dbReference type="Pfam" id="PF00166">
    <property type="entry name" value="Cpn10"/>
    <property type="match status" value="1"/>
</dbReference>
<proteinExistence type="predicted"/>
<gene>
    <name evidence="2" type="ORF">LCGC14_1687760</name>
</gene>
<evidence type="ECO:0000313" key="2">
    <source>
        <dbReference type="EMBL" id="KKM16248.1"/>
    </source>
</evidence>
<keyword evidence="1" id="KW-0143">Chaperone</keyword>
<sequence>MSKENAPDFVDMGKKKKCFLIPTAGRLIIKEDEFEYHGVIAIPETAKQRPTTGDIVAVATDGLIQPNWTIGTRVVFANFSGTLIKFRNQPAYRILSEDEILAIVTKSNKELIMEDEAHV</sequence>
<dbReference type="SUPFAM" id="SSF50129">
    <property type="entry name" value="GroES-like"/>
    <property type="match status" value="1"/>
</dbReference>
<accession>A0A0F9K2A8</accession>
<dbReference type="SMART" id="SM00883">
    <property type="entry name" value="Cpn10"/>
    <property type="match status" value="1"/>
</dbReference>
<dbReference type="Gene3D" id="2.30.33.40">
    <property type="entry name" value="GroES chaperonin"/>
    <property type="match status" value="1"/>
</dbReference>
<organism evidence="2">
    <name type="scientific">marine sediment metagenome</name>
    <dbReference type="NCBI Taxonomy" id="412755"/>
    <lineage>
        <taxon>unclassified sequences</taxon>
        <taxon>metagenomes</taxon>
        <taxon>ecological metagenomes</taxon>
    </lineage>
</organism>
<dbReference type="InterPro" id="IPR011032">
    <property type="entry name" value="GroES-like_sf"/>
</dbReference>
<dbReference type="PRINTS" id="PR00297">
    <property type="entry name" value="CHAPERONIN10"/>
</dbReference>
<dbReference type="CDD" id="cd00320">
    <property type="entry name" value="cpn10"/>
    <property type="match status" value="1"/>
</dbReference>
<dbReference type="InterPro" id="IPR037124">
    <property type="entry name" value="Chaperonin_GroES_sf"/>
</dbReference>
<dbReference type="GO" id="GO:0044183">
    <property type="term" value="F:protein folding chaperone"/>
    <property type="evidence" value="ECO:0007669"/>
    <property type="project" value="InterPro"/>
</dbReference>
<protein>
    <recommendedName>
        <fullName evidence="3">10 kDa chaperonin</fullName>
    </recommendedName>
</protein>
<evidence type="ECO:0008006" key="3">
    <source>
        <dbReference type="Google" id="ProtNLM"/>
    </source>
</evidence>
<reference evidence="2" key="1">
    <citation type="journal article" date="2015" name="Nature">
        <title>Complex archaea that bridge the gap between prokaryotes and eukaryotes.</title>
        <authorList>
            <person name="Spang A."/>
            <person name="Saw J.H."/>
            <person name="Jorgensen S.L."/>
            <person name="Zaremba-Niedzwiedzka K."/>
            <person name="Martijn J."/>
            <person name="Lind A.E."/>
            <person name="van Eijk R."/>
            <person name="Schleper C."/>
            <person name="Guy L."/>
            <person name="Ettema T.J."/>
        </authorList>
    </citation>
    <scope>NUCLEOTIDE SEQUENCE</scope>
</reference>
<dbReference type="EMBL" id="LAZR01014715">
    <property type="protein sequence ID" value="KKM16248.1"/>
    <property type="molecule type" value="Genomic_DNA"/>
</dbReference>
<dbReference type="GO" id="GO:0005524">
    <property type="term" value="F:ATP binding"/>
    <property type="evidence" value="ECO:0007669"/>
    <property type="project" value="InterPro"/>
</dbReference>
<name>A0A0F9K2A8_9ZZZZ</name>
<dbReference type="InterPro" id="IPR020818">
    <property type="entry name" value="Chaperonin_GroES"/>
</dbReference>
<dbReference type="AlphaFoldDB" id="A0A0F9K2A8"/>
<evidence type="ECO:0000256" key="1">
    <source>
        <dbReference type="ARBA" id="ARBA00023186"/>
    </source>
</evidence>